<dbReference type="EMBL" id="CP032568">
    <property type="protein sequence ID" value="AYF75302.1"/>
    <property type="molecule type" value="Genomic_DNA"/>
</dbReference>
<sequence>MNAPAASQRRTYGGWSRPRSEGMFGLAWEATVLGFVFVVIAMVTAVFVSFTAALVVAAFQAIVWAPLAFRINGRTGYERALVMAQWLRTWARKENIYRSGTFSRFGTAKLPGLLALSRLYEGVDADQYRFGMVHMPKQGLYTVLLRVWPSGAENVDQAVIDQWVAAWGGFVASLGGASDIVAITPVLSTVPETGHRLAGEVAELTRPDAPEMARAMMAELAATLPSHTVQLDAWCSITFRATTAERRREPAEQAVEIGRRLPGIVAALAQAGVRTRPMTAAEVTATARRSFDPAAEADLETAAASSDGHGLGWDDAGPIYYHERVGRLEHDGVVSTTWEMDYAPSGTVDERVLQRLLAPTPDLPRKRVALVLRPHAAADAANIVDDDFKNALVAQQSGKGVVSAHAMLRVGATEQAREEQARGHGVSRFGVLVTVTVPAGSDLPRIDALTGDLSDQARLRIRRAYYYQAAAFAGSLGVGVLLPEMATLPRVMAA</sequence>
<dbReference type="AlphaFoldDB" id="A0A386ZBR8"/>
<feature type="transmembrane region" description="Helical" evidence="1">
    <location>
        <begin position="47"/>
        <end position="69"/>
    </location>
</feature>
<feature type="transmembrane region" description="Helical" evidence="1">
    <location>
        <begin position="464"/>
        <end position="482"/>
    </location>
</feature>
<accession>A0A386ZBR8</accession>
<dbReference type="KEGG" id="nyu:D7D52_17085"/>
<gene>
    <name evidence="2" type="ORF">D7D52_17085</name>
</gene>
<evidence type="ECO:0000256" key="1">
    <source>
        <dbReference type="SAM" id="Phobius"/>
    </source>
</evidence>
<evidence type="ECO:0000313" key="3">
    <source>
        <dbReference type="Proteomes" id="UP000267164"/>
    </source>
</evidence>
<organism evidence="2 3">
    <name type="scientific">Nocardia yunnanensis</name>
    <dbReference type="NCBI Taxonomy" id="2382165"/>
    <lineage>
        <taxon>Bacteria</taxon>
        <taxon>Bacillati</taxon>
        <taxon>Actinomycetota</taxon>
        <taxon>Actinomycetes</taxon>
        <taxon>Mycobacteriales</taxon>
        <taxon>Nocardiaceae</taxon>
        <taxon>Nocardia</taxon>
    </lineage>
</organism>
<evidence type="ECO:0008006" key="4">
    <source>
        <dbReference type="Google" id="ProtNLM"/>
    </source>
</evidence>
<keyword evidence="1" id="KW-1133">Transmembrane helix</keyword>
<dbReference type="NCBIfam" id="NF042935">
    <property type="entry name" value="SCO6880_fam"/>
    <property type="match status" value="1"/>
</dbReference>
<proteinExistence type="predicted"/>
<dbReference type="OrthoDB" id="4505949at2"/>
<feature type="transmembrane region" description="Helical" evidence="1">
    <location>
        <begin position="21"/>
        <end position="41"/>
    </location>
</feature>
<name>A0A386ZBR8_9NOCA</name>
<dbReference type="Proteomes" id="UP000267164">
    <property type="component" value="Chromosome"/>
</dbReference>
<dbReference type="InterPro" id="IPR049978">
    <property type="entry name" value="SCO6880-like"/>
</dbReference>
<keyword evidence="1" id="KW-0472">Membrane</keyword>
<keyword evidence="1" id="KW-0812">Transmembrane</keyword>
<protein>
    <recommendedName>
        <fullName evidence="4">PrgI family protein</fullName>
    </recommendedName>
</protein>
<keyword evidence="3" id="KW-1185">Reference proteome</keyword>
<reference evidence="2 3" key="1">
    <citation type="submission" date="2018-09" db="EMBL/GenBank/DDBJ databases">
        <title>Nocardia yunnanensis sp. nov., an actinomycete isolated from a soil sample.</title>
        <authorList>
            <person name="Zhang J."/>
        </authorList>
    </citation>
    <scope>NUCLEOTIDE SEQUENCE [LARGE SCALE GENOMIC DNA]</scope>
    <source>
        <strain evidence="2 3">CFHS0054</strain>
    </source>
</reference>
<evidence type="ECO:0000313" key="2">
    <source>
        <dbReference type="EMBL" id="AYF75302.1"/>
    </source>
</evidence>
<dbReference type="RefSeq" id="WP_120737675.1">
    <property type="nucleotide sequence ID" value="NZ_CP032568.1"/>
</dbReference>